<dbReference type="GO" id="GO:0046914">
    <property type="term" value="F:transition metal ion binding"/>
    <property type="evidence" value="ECO:0007669"/>
    <property type="project" value="UniProtKB-ARBA"/>
</dbReference>
<sequence length="497" mass="56123">MSDYDNFIGRVKELSLIGSLSGIMGWDQETMMPPKGGKLRSEMMAFLSSQAHSRITDPEMGNLLTSLESQNLTEEQAANIREVKQSYDKATKLPGDLVEEKARHKSNSLRVWQEARSEDDFGKFLPYLEKSVELTCKTAEYYGYEDNIYDALLDIYESGMTVKQLDPLFSGLRDAIVPLVKAVGESPNQPDTSFLDIGQFPEDKQREFSLKVAEGIGFDFEAGRMDTSTHPFCSGAGPNDVRFTTRYDEEFPFGCLYGVMHETGHGTYEQGLLEEHEGTPMGQAVSLGVHESQSRMWENMVGRSKEFWQYYIEDFKECFPHLPSDLDVDTLHRAVNTVKPSLIRVESDEATYNLHIMVRYEIEKQLVNGNINVSDLPDFWNSKMEEYLGVTPPNNTKGVLQDIHWSMGAIGYFPTYTLGNLYAAQLYAAALADDPTIPSKIAKGEFSVLLDWMRSHIHVHGSKLKPADLITKATGKEPSSDDFIKYLTSKYSKIYNL</sequence>
<evidence type="ECO:0000256" key="10">
    <source>
        <dbReference type="PIRSR" id="PIRSR006615-2"/>
    </source>
</evidence>
<name>A0A1J5T361_9ARCH</name>
<dbReference type="Gene3D" id="1.10.1370.30">
    <property type="match status" value="1"/>
</dbReference>
<protein>
    <recommendedName>
        <fullName evidence="8">Metal-dependent carboxypeptidase</fullName>
        <ecNumber evidence="8">3.4.17.19</ecNumber>
    </recommendedName>
</protein>
<evidence type="ECO:0000256" key="8">
    <source>
        <dbReference type="PIRNR" id="PIRNR006615"/>
    </source>
</evidence>
<evidence type="ECO:0000313" key="13">
    <source>
        <dbReference type="Proteomes" id="UP000183403"/>
    </source>
</evidence>
<accession>A0A1J5T361</accession>
<dbReference type="PIRSF" id="PIRSF006615">
    <property type="entry name" value="Zn_crbxpep_Taq"/>
    <property type="match status" value="1"/>
</dbReference>
<evidence type="ECO:0000256" key="3">
    <source>
        <dbReference type="ARBA" id="ARBA00022723"/>
    </source>
</evidence>
<evidence type="ECO:0000313" key="12">
    <source>
        <dbReference type="EMBL" id="OIR15239.1"/>
    </source>
</evidence>
<evidence type="ECO:0000256" key="2">
    <source>
        <dbReference type="ARBA" id="ARBA00022670"/>
    </source>
</evidence>
<keyword evidence="1 8" id="KW-0121">Carboxypeptidase</keyword>
<keyword evidence="4 8" id="KW-0378">Hydrolase</keyword>
<dbReference type="PANTHER" id="PTHR34217:SF1">
    <property type="entry name" value="CARBOXYPEPTIDASE 1"/>
    <property type="match status" value="1"/>
</dbReference>
<proteinExistence type="inferred from homology"/>
<keyword evidence="3 8" id="KW-0479">Metal-binding</keyword>
<evidence type="ECO:0000256" key="7">
    <source>
        <dbReference type="ARBA" id="ARBA00061580"/>
    </source>
</evidence>
<feature type="binding site" evidence="9">
    <location>
        <position position="265"/>
    </location>
    <ligand>
        <name>Zn(2+)</name>
        <dbReference type="ChEBI" id="CHEBI:29105"/>
        <note>catalytic</note>
    </ligand>
</feature>
<keyword evidence="5 8" id="KW-0482">Metalloprotease</keyword>
<dbReference type="SUPFAM" id="SSF55486">
    <property type="entry name" value="Metalloproteases ('zincins'), catalytic domain"/>
    <property type="match status" value="1"/>
</dbReference>
<comment type="cofactor">
    <cofactor evidence="9">
        <name>Zn(2+)</name>
        <dbReference type="ChEBI" id="CHEBI:29105"/>
    </cofactor>
    <text evidence="9">Binds 1 zinc ion per subunit.</text>
</comment>
<evidence type="ECO:0000256" key="4">
    <source>
        <dbReference type="ARBA" id="ARBA00022801"/>
    </source>
</evidence>
<dbReference type="EMBL" id="MIYV01000001">
    <property type="protein sequence ID" value="OIR15239.1"/>
    <property type="molecule type" value="Genomic_DNA"/>
</dbReference>
<dbReference type="CDD" id="cd06460">
    <property type="entry name" value="M32_Taq"/>
    <property type="match status" value="1"/>
</dbReference>
<dbReference type="FunFam" id="1.10.1370.30:FF:000003">
    <property type="entry name" value="Thermostable carboxypeptidase 1"/>
    <property type="match status" value="1"/>
</dbReference>
<keyword evidence="9" id="KW-0862">Zinc</keyword>
<dbReference type="EMBL" id="MIYV01000025">
    <property type="protein sequence ID" value="OIR09886.1"/>
    <property type="molecule type" value="Genomic_DNA"/>
</dbReference>
<feature type="binding site" evidence="9">
    <location>
        <position position="291"/>
    </location>
    <ligand>
        <name>Zn(2+)</name>
        <dbReference type="ChEBI" id="CHEBI:29105"/>
        <note>catalytic</note>
    </ligand>
</feature>
<organism evidence="12 13">
    <name type="scientific">Marine Group III euryarchaeote CG-Epi6</name>
    <dbReference type="NCBI Taxonomy" id="1889000"/>
    <lineage>
        <taxon>Archaea</taxon>
        <taxon>Methanobacteriati</taxon>
        <taxon>Thermoplasmatota</taxon>
        <taxon>Thermoplasmata</taxon>
        <taxon>Candidatus Thermoprofundales</taxon>
    </lineage>
</organism>
<dbReference type="Proteomes" id="UP000183403">
    <property type="component" value="Unassembled WGS sequence"/>
</dbReference>
<feature type="binding site" evidence="9">
    <location>
        <position position="261"/>
    </location>
    <ligand>
        <name>Zn(2+)</name>
        <dbReference type="ChEBI" id="CHEBI:29105"/>
        <note>catalytic</note>
    </ligand>
</feature>
<dbReference type="PANTHER" id="PTHR34217">
    <property type="entry name" value="METAL-DEPENDENT CARBOXYPEPTIDASE"/>
    <property type="match status" value="1"/>
</dbReference>
<dbReference type="AlphaFoldDB" id="A0A1J5T361"/>
<dbReference type="EC" id="3.4.17.19" evidence="8"/>
<dbReference type="InterPro" id="IPR001333">
    <property type="entry name" value="Peptidase_M32_Taq"/>
</dbReference>
<dbReference type="Pfam" id="PF02074">
    <property type="entry name" value="Peptidase_M32"/>
    <property type="match status" value="1"/>
</dbReference>
<comment type="similarity">
    <text evidence="7 8">Belongs to the peptidase M32 family.</text>
</comment>
<feature type="active site" description="Proton donor/acceptor" evidence="10">
    <location>
        <position position="262"/>
    </location>
</feature>
<dbReference type="GO" id="GO:0004181">
    <property type="term" value="F:metallocarboxypeptidase activity"/>
    <property type="evidence" value="ECO:0007669"/>
    <property type="project" value="UniProtKB-UniRule"/>
</dbReference>
<evidence type="ECO:0000256" key="9">
    <source>
        <dbReference type="PIRSR" id="PIRSR006615-1"/>
    </source>
</evidence>
<evidence type="ECO:0000256" key="5">
    <source>
        <dbReference type="ARBA" id="ARBA00023049"/>
    </source>
</evidence>
<dbReference type="PRINTS" id="PR00998">
    <property type="entry name" value="CRBOXYPTASET"/>
</dbReference>
<dbReference type="PROSITE" id="PS52034">
    <property type="entry name" value="PEPTIDASE_M32"/>
    <property type="match status" value="1"/>
</dbReference>
<comment type="function">
    <text evidence="8">Broad specificity carboxypetidase that releases amino acids sequentially from the C-terminus, including neutral, aromatic, polar and basic residues.</text>
</comment>
<evidence type="ECO:0000256" key="6">
    <source>
        <dbReference type="ARBA" id="ARBA00052755"/>
    </source>
</evidence>
<keyword evidence="2 8" id="KW-0645">Protease</keyword>
<reference evidence="12 13" key="1">
    <citation type="submission" date="2016-08" db="EMBL/GenBank/DDBJ databases">
        <title>New Insights into Marine Group III Euryarchaeota, from dark to light.</title>
        <authorList>
            <person name="Haro-Moreno J.M."/>
            <person name="Rodriguez-Valera F."/>
            <person name="Lopez-Garcia P."/>
            <person name="Moreira D."/>
            <person name="Martin-Cuadrado A.B."/>
        </authorList>
    </citation>
    <scope>NUCLEOTIDE SEQUENCE [LARGE SCALE GENOMIC DNA]</scope>
    <source>
        <strain evidence="12">CG-Epi6</strain>
    </source>
</reference>
<comment type="catalytic activity">
    <reaction evidence="6 8">
        <text>Release of a C-terminal amino acid with broad specificity, except for -Pro.</text>
        <dbReference type="EC" id="3.4.17.19"/>
    </reaction>
</comment>
<evidence type="ECO:0000313" key="11">
    <source>
        <dbReference type="EMBL" id="OIR09886.1"/>
    </source>
</evidence>
<comment type="caution">
    <text evidence="12">The sequence shown here is derived from an EMBL/GenBank/DDBJ whole genome shotgun (WGS) entry which is preliminary data.</text>
</comment>
<dbReference type="GO" id="GO:0006508">
    <property type="term" value="P:proteolysis"/>
    <property type="evidence" value="ECO:0007669"/>
    <property type="project" value="UniProtKB-UniRule"/>
</dbReference>
<evidence type="ECO:0000256" key="1">
    <source>
        <dbReference type="ARBA" id="ARBA00022645"/>
    </source>
</evidence>
<gene>
    <name evidence="12" type="ORF">BEU03_00060</name>
    <name evidence="11" type="ORF">BEU03_01305</name>
</gene>